<feature type="region of interest" description="Disordered" evidence="1">
    <location>
        <begin position="327"/>
        <end position="416"/>
    </location>
</feature>
<evidence type="ECO:0000313" key="3">
    <source>
        <dbReference type="Proteomes" id="UP001305779"/>
    </source>
</evidence>
<accession>A0ABR0EYS4</accession>
<dbReference type="Proteomes" id="UP001305779">
    <property type="component" value="Unassembled WGS sequence"/>
</dbReference>
<comment type="caution">
    <text evidence="2">The sequence shown here is derived from an EMBL/GenBank/DDBJ whole genome shotgun (WGS) entry which is preliminary data.</text>
</comment>
<feature type="compositionally biased region" description="Acidic residues" evidence="1">
    <location>
        <begin position="361"/>
        <end position="380"/>
    </location>
</feature>
<dbReference type="Gene3D" id="3.40.50.1460">
    <property type="match status" value="1"/>
</dbReference>
<protein>
    <submittedName>
        <fullName evidence="2">Uncharacterized protein</fullName>
    </submittedName>
</protein>
<reference evidence="2 3" key="1">
    <citation type="journal article" date="2023" name="G3 (Bethesda)">
        <title>A chromosome-level genome assembly of Zasmidium syzygii isolated from banana leaves.</title>
        <authorList>
            <person name="van Westerhoven A.C."/>
            <person name="Mehrabi R."/>
            <person name="Talebi R."/>
            <person name="Steentjes M.B.F."/>
            <person name="Corcolon B."/>
            <person name="Chong P.A."/>
            <person name="Kema G.H.J."/>
            <person name="Seidl M.F."/>
        </authorList>
    </citation>
    <scope>NUCLEOTIDE SEQUENCE [LARGE SCALE GENOMIC DNA]</scope>
    <source>
        <strain evidence="2 3">P124</strain>
    </source>
</reference>
<sequence>MSRHYTSDEERQFRRTASAPYRLPSRSTAQHAAAPRQPTSTVPQSPAALQQYMISTSPYPSTSGQYTTTRPTGTSQQASASTSKTPAPPSAITVYAKNRAYSRRRILLVWFQSHDFDPPDLNKELAGVANLFSNCLGFERPQTCAITDSNTSPTEQLITTLTAFTGACGDKNELLVVYYSGHGGARNQGGLNLQARRKTKADEKVYWNRIQKEVLFTVDADVLVLLDCCHAEWGVKGLHRYRRDSIAACAADKTTAIPGERSFTACLLQAAKQLLPHGRFTVQHLFERIKVVAAQIWNDGAARAEKPIYKDQCGDETEHEIWFEYTTPANNAPPSASVGRATQPAVGNRRRTSTRRGPSDASDESSSESEEESEGDEEESASPSGSRPQPGATEAAWQAHRTNAQSAWKRMTDQGQTPAQAFEQLVTTWQARMHLSRQDAEAQIRRLLAR</sequence>
<feature type="compositionally biased region" description="Polar residues" evidence="1">
    <location>
        <begin position="37"/>
        <end position="70"/>
    </location>
</feature>
<feature type="compositionally biased region" description="Basic and acidic residues" evidence="1">
    <location>
        <begin position="1"/>
        <end position="13"/>
    </location>
</feature>
<evidence type="ECO:0000256" key="1">
    <source>
        <dbReference type="SAM" id="MobiDB-lite"/>
    </source>
</evidence>
<feature type="region of interest" description="Disordered" evidence="1">
    <location>
        <begin position="1"/>
        <end position="90"/>
    </location>
</feature>
<feature type="compositionally biased region" description="Low complexity" evidence="1">
    <location>
        <begin position="71"/>
        <end position="85"/>
    </location>
</feature>
<organism evidence="2 3">
    <name type="scientific">Zasmidium cellare</name>
    <name type="common">Wine cellar mold</name>
    <name type="synonym">Racodium cellare</name>
    <dbReference type="NCBI Taxonomy" id="395010"/>
    <lineage>
        <taxon>Eukaryota</taxon>
        <taxon>Fungi</taxon>
        <taxon>Dikarya</taxon>
        <taxon>Ascomycota</taxon>
        <taxon>Pezizomycotina</taxon>
        <taxon>Dothideomycetes</taxon>
        <taxon>Dothideomycetidae</taxon>
        <taxon>Mycosphaerellales</taxon>
        <taxon>Mycosphaerellaceae</taxon>
        <taxon>Zasmidium</taxon>
    </lineage>
</organism>
<keyword evidence="3" id="KW-1185">Reference proteome</keyword>
<evidence type="ECO:0000313" key="2">
    <source>
        <dbReference type="EMBL" id="KAK4506358.1"/>
    </source>
</evidence>
<proteinExistence type="predicted"/>
<gene>
    <name evidence="2" type="ORF">PRZ48_000088</name>
</gene>
<dbReference type="EMBL" id="JAXOVC010000001">
    <property type="protein sequence ID" value="KAK4506358.1"/>
    <property type="molecule type" value="Genomic_DNA"/>
</dbReference>
<name>A0ABR0EYS4_ZASCE</name>